<name>A0A838ZS93_9FLAO</name>
<dbReference type="AlphaFoldDB" id="A0A838ZS93"/>
<gene>
    <name evidence="1" type="ORF">HU137_05115</name>
</gene>
<evidence type="ECO:0000313" key="1">
    <source>
        <dbReference type="EMBL" id="MBA5629149.1"/>
    </source>
</evidence>
<dbReference type="RefSeq" id="WP_182042714.1">
    <property type="nucleotide sequence ID" value="NZ_JACDZE010000001.1"/>
</dbReference>
<evidence type="ECO:0000313" key="2">
    <source>
        <dbReference type="Proteomes" id="UP000552241"/>
    </source>
</evidence>
<reference evidence="1 2" key="1">
    <citation type="submission" date="2020-07" db="EMBL/GenBank/DDBJ databases">
        <title>Moheibacter lacus sp. nov., a member of the family Flavobacteriaceae isolated from freshwater lake sediment.</title>
        <authorList>
            <person name="Liu Y."/>
        </authorList>
    </citation>
    <scope>NUCLEOTIDE SEQUENCE [LARGE SCALE GENOMIC DNA]</scope>
    <source>
        <strain evidence="1 2">BDHS18</strain>
    </source>
</reference>
<protein>
    <submittedName>
        <fullName evidence="1">Uncharacterized protein</fullName>
    </submittedName>
</protein>
<proteinExistence type="predicted"/>
<dbReference type="EMBL" id="JACDZE010000001">
    <property type="protein sequence ID" value="MBA5629149.1"/>
    <property type="molecule type" value="Genomic_DNA"/>
</dbReference>
<comment type="caution">
    <text evidence="1">The sequence shown here is derived from an EMBL/GenBank/DDBJ whole genome shotgun (WGS) entry which is preliminary data.</text>
</comment>
<sequence length="68" mass="7991">MSRLVILNSDREEQLDLLIKVAREMGIQVSLLDEETNPEFEVRWANAISIEEARQISLEHLKTLNWKK</sequence>
<keyword evidence="2" id="KW-1185">Reference proteome</keyword>
<dbReference type="Proteomes" id="UP000552241">
    <property type="component" value="Unassembled WGS sequence"/>
</dbReference>
<organism evidence="1 2">
    <name type="scientific">Moheibacter lacus</name>
    <dbReference type="NCBI Taxonomy" id="2745851"/>
    <lineage>
        <taxon>Bacteria</taxon>
        <taxon>Pseudomonadati</taxon>
        <taxon>Bacteroidota</taxon>
        <taxon>Flavobacteriia</taxon>
        <taxon>Flavobacteriales</taxon>
        <taxon>Weeksellaceae</taxon>
        <taxon>Moheibacter</taxon>
    </lineage>
</organism>
<accession>A0A838ZS93</accession>